<keyword evidence="2" id="KW-0378">Hydrolase</keyword>
<gene>
    <name evidence="2" type="ORF">BT63DRAFT_411070</name>
</gene>
<dbReference type="SUPFAM" id="SSF53474">
    <property type="entry name" value="alpha/beta-Hydrolases"/>
    <property type="match status" value="1"/>
</dbReference>
<dbReference type="GO" id="GO:0016020">
    <property type="term" value="C:membrane"/>
    <property type="evidence" value="ECO:0007669"/>
    <property type="project" value="TreeGrafter"/>
</dbReference>
<dbReference type="GO" id="GO:0046464">
    <property type="term" value="P:acylglycerol catabolic process"/>
    <property type="evidence" value="ECO:0007669"/>
    <property type="project" value="TreeGrafter"/>
</dbReference>
<organism evidence="2 3">
    <name type="scientific">Microthyrium microscopicum</name>
    <dbReference type="NCBI Taxonomy" id="703497"/>
    <lineage>
        <taxon>Eukaryota</taxon>
        <taxon>Fungi</taxon>
        <taxon>Dikarya</taxon>
        <taxon>Ascomycota</taxon>
        <taxon>Pezizomycotina</taxon>
        <taxon>Dothideomycetes</taxon>
        <taxon>Dothideomycetes incertae sedis</taxon>
        <taxon>Microthyriales</taxon>
        <taxon>Microthyriaceae</taxon>
        <taxon>Microthyrium</taxon>
    </lineage>
</organism>
<dbReference type="OrthoDB" id="19657at2759"/>
<keyword evidence="3" id="KW-1185">Reference proteome</keyword>
<sequence>MASEAPNSKTVHVGHLGGTKVGYVMNRKTLANSKPTVVLIPPFITSTTFFRPQLNDEALGEVANLIAMEPLGHGNTSTRSPCFTAWDSAIAFWQALDSLGVKKVFVLGSSQAGWIAARMALLAPDRVLGLIPVSTTLSANGSHITELGSIDFAGMLTQTISGLSATDANFALPSAIVQGSADLSLGPDGTAADKKLVFEDSNKYYTGDTGRKKFVEASIALITRDCLHLRLDAITCPVLWIRGGEDKIFTEGVAKQDIEHLKNASVTTEVVDGGYHAPTWTHAEKLNGVLLEFIKKHGGKGDARGLREAVGMVDI</sequence>
<dbReference type="GO" id="GO:0047372">
    <property type="term" value="F:monoacylglycerol lipase activity"/>
    <property type="evidence" value="ECO:0007669"/>
    <property type="project" value="TreeGrafter"/>
</dbReference>
<dbReference type="AlphaFoldDB" id="A0A6A6UJQ5"/>
<dbReference type="Proteomes" id="UP000799302">
    <property type="component" value="Unassembled WGS sequence"/>
</dbReference>
<reference evidence="2" key="1">
    <citation type="journal article" date="2020" name="Stud. Mycol.">
        <title>101 Dothideomycetes genomes: a test case for predicting lifestyles and emergence of pathogens.</title>
        <authorList>
            <person name="Haridas S."/>
            <person name="Albert R."/>
            <person name="Binder M."/>
            <person name="Bloem J."/>
            <person name="Labutti K."/>
            <person name="Salamov A."/>
            <person name="Andreopoulos B."/>
            <person name="Baker S."/>
            <person name="Barry K."/>
            <person name="Bills G."/>
            <person name="Bluhm B."/>
            <person name="Cannon C."/>
            <person name="Castanera R."/>
            <person name="Culley D."/>
            <person name="Daum C."/>
            <person name="Ezra D."/>
            <person name="Gonzalez J."/>
            <person name="Henrissat B."/>
            <person name="Kuo A."/>
            <person name="Liang C."/>
            <person name="Lipzen A."/>
            <person name="Lutzoni F."/>
            <person name="Magnuson J."/>
            <person name="Mondo S."/>
            <person name="Nolan M."/>
            <person name="Ohm R."/>
            <person name="Pangilinan J."/>
            <person name="Park H.-J."/>
            <person name="Ramirez L."/>
            <person name="Alfaro M."/>
            <person name="Sun H."/>
            <person name="Tritt A."/>
            <person name="Yoshinaga Y."/>
            <person name="Zwiers L.-H."/>
            <person name="Turgeon B."/>
            <person name="Goodwin S."/>
            <person name="Spatafora J."/>
            <person name="Crous P."/>
            <person name="Grigoriev I."/>
        </authorList>
    </citation>
    <scope>NUCLEOTIDE SEQUENCE</scope>
    <source>
        <strain evidence="2">CBS 115976</strain>
    </source>
</reference>
<dbReference type="EMBL" id="MU004232">
    <property type="protein sequence ID" value="KAF2671713.1"/>
    <property type="molecule type" value="Genomic_DNA"/>
</dbReference>
<dbReference type="InterPro" id="IPR000073">
    <property type="entry name" value="AB_hydrolase_1"/>
</dbReference>
<feature type="domain" description="AB hydrolase-1" evidence="1">
    <location>
        <begin position="35"/>
        <end position="282"/>
    </location>
</feature>
<evidence type="ECO:0000313" key="2">
    <source>
        <dbReference type="EMBL" id="KAF2671713.1"/>
    </source>
</evidence>
<protein>
    <submittedName>
        <fullName evidence="2">Alpha/beta-hydrolase</fullName>
    </submittedName>
</protein>
<dbReference type="InterPro" id="IPR050266">
    <property type="entry name" value="AB_hydrolase_sf"/>
</dbReference>
<dbReference type="Pfam" id="PF00561">
    <property type="entry name" value="Abhydrolase_1"/>
    <property type="match status" value="1"/>
</dbReference>
<name>A0A6A6UJQ5_9PEZI</name>
<proteinExistence type="predicted"/>
<dbReference type="PANTHER" id="PTHR43798">
    <property type="entry name" value="MONOACYLGLYCEROL LIPASE"/>
    <property type="match status" value="1"/>
</dbReference>
<evidence type="ECO:0000259" key="1">
    <source>
        <dbReference type="Pfam" id="PF00561"/>
    </source>
</evidence>
<dbReference type="InterPro" id="IPR029058">
    <property type="entry name" value="AB_hydrolase_fold"/>
</dbReference>
<evidence type="ECO:0000313" key="3">
    <source>
        <dbReference type="Proteomes" id="UP000799302"/>
    </source>
</evidence>
<dbReference type="PANTHER" id="PTHR43798:SF33">
    <property type="entry name" value="HYDROLASE, PUTATIVE (AFU_ORTHOLOGUE AFUA_2G14860)-RELATED"/>
    <property type="match status" value="1"/>
</dbReference>
<dbReference type="Gene3D" id="3.40.50.1820">
    <property type="entry name" value="alpha/beta hydrolase"/>
    <property type="match status" value="1"/>
</dbReference>
<accession>A0A6A6UJQ5</accession>